<dbReference type="SUPFAM" id="SSF53041">
    <property type="entry name" value="Resolvase-like"/>
    <property type="match status" value="1"/>
</dbReference>
<evidence type="ECO:0000259" key="1">
    <source>
        <dbReference type="PROSITE" id="PS51736"/>
    </source>
</evidence>
<dbReference type="InterPro" id="IPR010093">
    <property type="entry name" value="SinI_DNA-bd"/>
</dbReference>
<dbReference type="GO" id="GO:0003677">
    <property type="term" value="F:DNA binding"/>
    <property type="evidence" value="ECO:0007669"/>
    <property type="project" value="InterPro"/>
</dbReference>
<dbReference type="eggNOG" id="COG2452">
    <property type="taxonomic scope" value="Bacteria"/>
</dbReference>
<dbReference type="PANTHER" id="PTHR36172">
    <property type="match status" value="1"/>
</dbReference>
<dbReference type="Pfam" id="PF12728">
    <property type="entry name" value="HTH_17"/>
    <property type="match status" value="1"/>
</dbReference>
<dbReference type="Gene3D" id="3.40.50.1390">
    <property type="entry name" value="Resolvase, N-terminal catalytic domain"/>
    <property type="match status" value="1"/>
</dbReference>
<dbReference type="AlphaFoldDB" id="D6TIC0"/>
<sequence>MKKSLEPSPMRVGVAAHTLGLHPVTVRRWIKEGKIRAIRVGNEARIPAAEIARLMGVQHNRAVLLYGQVSGHDQQEDLQSQMETLVAWAKRERPEQQIVELSDIGSGLKANRKQLRKMLSMIQANQVDEVVVTYADRLTRFGLEYLTLFFAGYGVRLTVLHPNEGKTPEQELTDDLIAILTSFSGRLYGLRSHKQKELVVRIGEALQAT</sequence>
<dbReference type="CDD" id="cd03769">
    <property type="entry name" value="SR_IS607_transposase_like"/>
    <property type="match status" value="1"/>
</dbReference>
<dbReference type="FunCoup" id="D6TIC0">
    <property type="interactions" value="37"/>
</dbReference>
<dbReference type="EMBL" id="ADVG01000001">
    <property type="protein sequence ID" value="EFH89177.1"/>
    <property type="molecule type" value="Genomic_DNA"/>
</dbReference>
<name>D6TIC0_KTERA</name>
<evidence type="ECO:0000313" key="3">
    <source>
        <dbReference type="Proteomes" id="UP000004508"/>
    </source>
</evidence>
<dbReference type="InterPro" id="IPR041718">
    <property type="entry name" value="IS607_transposase-like"/>
</dbReference>
<organism evidence="2 3">
    <name type="scientific">Ktedonobacter racemifer DSM 44963</name>
    <dbReference type="NCBI Taxonomy" id="485913"/>
    <lineage>
        <taxon>Bacteria</taxon>
        <taxon>Bacillati</taxon>
        <taxon>Chloroflexota</taxon>
        <taxon>Ktedonobacteria</taxon>
        <taxon>Ktedonobacterales</taxon>
        <taxon>Ktedonobacteraceae</taxon>
        <taxon>Ktedonobacter</taxon>
    </lineage>
</organism>
<dbReference type="Pfam" id="PF00239">
    <property type="entry name" value="Resolvase"/>
    <property type="match status" value="1"/>
</dbReference>
<dbReference type="InterPro" id="IPR036162">
    <property type="entry name" value="Resolvase-like_N_sf"/>
</dbReference>
<evidence type="ECO:0000313" key="2">
    <source>
        <dbReference type="EMBL" id="EFH89177.1"/>
    </source>
</evidence>
<dbReference type="OrthoDB" id="157027at2"/>
<dbReference type="PANTHER" id="PTHR36172:SF1">
    <property type="entry name" value="RESOLVASE-RELATED"/>
    <property type="match status" value="1"/>
</dbReference>
<dbReference type="SMART" id="SM00857">
    <property type="entry name" value="Resolvase"/>
    <property type="match status" value="1"/>
</dbReference>
<dbReference type="InterPro" id="IPR041657">
    <property type="entry name" value="HTH_17"/>
</dbReference>
<dbReference type="SUPFAM" id="SSF46955">
    <property type="entry name" value="Putative DNA-binding domain"/>
    <property type="match status" value="1"/>
</dbReference>
<dbReference type="Gene3D" id="1.10.287.2170">
    <property type="match status" value="1"/>
</dbReference>
<dbReference type="InterPro" id="IPR006119">
    <property type="entry name" value="Resolv_N"/>
</dbReference>
<feature type="domain" description="Resolvase/invertase-type recombinase catalytic" evidence="1">
    <location>
        <begin position="62"/>
        <end position="209"/>
    </location>
</feature>
<gene>
    <name evidence="2" type="ORF">Krac_10719</name>
</gene>
<dbReference type="RefSeq" id="WP_007905594.1">
    <property type="nucleotide sequence ID" value="NZ_ADVG01000001.1"/>
</dbReference>
<dbReference type="Proteomes" id="UP000004508">
    <property type="component" value="Unassembled WGS sequence"/>
</dbReference>
<keyword evidence="3" id="KW-1185">Reference proteome</keyword>
<dbReference type="InterPro" id="IPR051491">
    <property type="entry name" value="Recombinase/Transposase-rel"/>
</dbReference>
<accession>D6TIC0</accession>
<reference evidence="2 3" key="1">
    <citation type="journal article" date="2011" name="Stand. Genomic Sci.">
        <title>Non-contiguous finished genome sequence and contextual data of the filamentous soil bacterium Ktedonobacter racemifer type strain (SOSP1-21).</title>
        <authorList>
            <person name="Chang Y.J."/>
            <person name="Land M."/>
            <person name="Hauser L."/>
            <person name="Chertkov O."/>
            <person name="Del Rio T.G."/>
            <person name="Nolan M."/>
            <person name="Copeland A."/>
            <person name="Tice H."/>
            <person name="Cheng J.F."/>
            <person name="Lucas S."/>
            <person name="Han C."/>
            <person name="Goodwin L."/>
            <person name="Pitluck S."/>
            <person name="Ivanova N."/>
            <person name="Ovchinikova G."/>
            <person name="Pati A."/>
            <person name="Chen A."/>
            <person name="Palaniappan K."/>
            <person name="Mavromatis K."/>
            <person name="Liolios K."/>
            <person name="Brettin T."/>
            <person name="Fiebig A."/>
            <person name="Rohde M."/>
            <person name="Abt B."/>
            <person name="Goker M."/>
            <person name="Detter J.C."/>
            <person name="Woyke T."/>
            <person name="Bristow J."/>
            <person name="Eisen J.A."/>
            <person name="Markowitz V."/>
            <person name="Hugenholtz P."/>
            <person name="Kyrpides N.C."/>
            <person name="Klenk H.P."/>
            <person name="Lapidus A."/>
        </authorList>
    </citation>
    <scope>NUCLEOTIDE SEQUENCE [LARGE SCALE GENOMIC DNA]</scope>
    <source>
        <strain evidence="3">DSM 44963</strain>
    </source>
</reference>
<dbReference type="GO" id="GO:0000150">
    <property type="term" value="F:DNA strand exchange activity"/>
    <property type="evidence" value="ECO:0007669"/>
    <property type="project" value="InterPro"/>
</dbReference>
<dbReference type="InterPro" id="IPR009061">
    <property type="entry name" value="DNA-bd_dom_put_sf"/>
</dbReference>
<protein>
    <submittedName>
        <fullName evidence="2">DNA binding domain protein, excisionase family</fullName>
    </submittedName>
</protein>
<proteinExistence type="predicted"/>
<dbReference type="InterPro" id="IPR048046">
    <property type="entry name" value="Transpos_IS607"/>
</dbReference>
<dbReference type="NCBIfam" id="TIGR01764">
    <property type="entry name" value="excise"/>
    <property type="match status" value="1"/>
</dbReference>
<dbReference type="PROSITE" id="PS51736">
    <property type="entry name" value="RECOMBINASES_3"/>
    <property type="match status" value="1"/>
</dbReference>
<dbReference type="NCBIfam" id="NF033518">
    <property type="entry name" value="transpos_IS607"/>
    <property type="match status" value="1"/>
</dbReference>
<dbReference type="InParanoid" id="D6TIC0"/>
<comment type="caution">
    <text evidence="2">The sequence shown here is derived from an EMBL/GenBank/DDBJ whole genome shotgun (WGS) entry which is preliminary data.</text>
</comment>